<evidence type="ECO:0000313" key="11">
    <source>
        <dbReference type="EMBL" id="HIS77227.1"/>
    </source>
</evidence>
<feature type="active site" description="Nucleophile; for glutaminase activity" evidence="7">
    <location>
        <position position="171"/>
    </location>
</feature>
<dbReference type="CDD" id="cd00553">
    <property type="entry name" value="NAD_synthase"/>
    <property type="match status" value="1"/>
</dbReference>
<reference evidence="11" key="1">
    <citation type="submission" date="2020-10" db="EMBL/GenBank/DDBJ databases">
        <authorList>
            <person name="Gilroy R."/>
        </authorList>
    </citation>
    <scope>NUCLEOTIDE SEQUENCE</scope>
    <source>
        <strain evidence="11">CHK199-13235</strain>
    </source>
</reference>
<feature type="binding site" evidence="7">
    <location>
        <position position="604"/>
    </location>
    <ligand>
        <name>deamido-NAD(+)</name>
        <dbReference type="ChEBI" id="CHEBI:58437"/>
        <note>ligand shared between two neighboring subunits</note>
    </ligand>
</feature>
<evidence type="ECO:0000256" key="8">
    <source>
        <dbReference type="PIRNR" id="PIRNR006630"/>
    </source>
</evidence>
<accession>A0A9D1K0Y0</accession>
<dbReference type="Gene3D" id="3.40.50.620">
    <property type="entry name" value="HUPs"/>
    <property type="match status" value="1"/>
</dbReference>
<dbReference type="InterPro" id="IPR036526">
    <property type="entry name" value="C-N_Hydrolase_sf"/>
</dbReference>
<reference evidence="11" key="2">
    <citation type="journal article" date="2021" name="PeerJ">
        <title>Extensive microbial diversity within the chicken gut microbiome revealed by metagenomics and culture.</title>
        <authorList>
            <person name="Gilroy R."/>
            <person name="Ravi A."/>
            <person name="Getino M."/>
            <person name="Pursley I."/>
            <person name="Horton D.L."/>
            <person name="Alikhan N.F."/>
            <person name="Baker D."/>
            <person name="Gharbi K."/>
            <person name="Hall N."/>
            <person name="Watson M."/>
            <person name="Adriaenssens E.M."/>
            <person name="Foster-Nyarko E."/>
            <person name="Jarju S."/>
            <person name="Secka A."/>
            <person name="Antonio M."/>
            <person name="Oren A."/>
            <person name="Chaudhuri R.R."/>
            <person name="La Ragione R."/>
            <person name="Hildebrand F."/>
            <person name="Pallen M.J."/>
        </authorList>
    </citation>
    <scope>NUCLEOTIDE SEQUENCE</scope>
    <source>
        <strain evidence="11">CHK199-13235</strain>
    </source>
</reference>
<dbReference type="AlphaFoldDB" id="A0A9D1K0Y0"/>
<dbReference type="GO" id="GO:0003952">
    <property type="term" value="F:NAD+ synthase (glutamine-hydrolyzing) activity"/>
    <property type="evidence" value="ECO:0007669"/>
    <property type="project" value="UniProtKB-UniRule"/>
</dbReference>
<dbReference type="InterPro" id="IPR022310">
    <property type="entry name" value="NAD/GMP_synthase"/>
</dbReference>
<keyword evidence="5 7" id="KW-0067">ATP-binding</keyword>
<feature type="binding site" evidence="7">
    <location>
        <position position="467"/>
    </location>
    <ligand>
        <name>ATP</name>
        <dbReference type="ChEBI" id="CHEBI:30616"/>
    </ligand>
</feature>
<evidence type="ECO:0000256" key="9">
    <source>
        <dbReference type="RuleBase" id="RU003811"/>
    </source>
</evidence>
<dbReference type="Gene3D" id="3.60.110.10">
    <property type="entry name" value="Carbon-nitrogen hydrolase"/>
    <property type="match status" value="1"/>
</dbReference>
<feature type="binding site" evidence="7">
    <location>
        <begin position="477"/>
        <end position="480"/>
    </location>
    <ligand>
        <name>deamido-NAD(+)</name>
        <dbReference type="ChEBI" id="CHEBI:58437"/>
        <note>ligand shared between two neighboring subunits</note>
    </ligand>
</feature>
<keyword evidence="4 7" id="KW-0547">Nucleotide-binding</keyword>
<dbReference type="PANTHER" id="PTHR23090">
    <property type="entry name" value="NH 3 /GLUTAMINE-DEPENDENT NAD + SYNTHETASE"/>
    <property type="match status" value="1"/>
</dbReference>
<dbReference type="GO" id="GO:0004359">
    <property type="term" value="F:glutaminase activity"/>
    <property type="evidence" value="ECO:0007669"/>
    <property type="project" value="InterPro"/>
</dbReference>
<comment type="pathway">
    <text evidence="1 7 8">Cofactor biosynthesis; NAD(+) biosynthesis; NAD(+) from deamido-NAD(+) (L-Gln route): step 1/1.</text>
</comment>
<dbReference type="Proteomes" id="UP000824002">
    <property type="component" value="Unassembled WGS sequence"/>
</dbReference>
<dbReference type="CDD" id="cd07570">
    <property type="entry name" value="GAT_Gln-NAD-synth"/>
    <property type="match status" value="1"/>
</dbReference>
<dbReference type="InterPro" id="IPR014729">
    <property type="entry name" value="Rossmann-like_a/b/a_fold"/>
</dbReference>
<dbReference type="InterPro" id="IPR041856">
    <property type="entry name" value="NAD+_synth_C"/>
</dbReference>
<feature type="binding site" evidence="7">
    <location>
        <begin position="357"/>
        <end position="364"/>
    </location>
    <ligand>
        <name>ATP</name>
        <dbReference type="ChEBI" id="CHEBI:30616"/>
    </ligand>
</feature>
<dbReference type="InterPro" id="IPR014445">
    <property type="entry name" value="Gln-dep_NAD_synthase"/>
</dbReference>
<feature type="binding site" evidence="7">
    <location>
        <position position="125"/>
    </location>
    <ligand>
        <name>L-glutamine</name>
        <dbReference type="ChEBI" id="CHEBI:58359"/>
    </ligand>
</feature>
<dbReference type="EC" id="6.3.5.1" evidence="7 8"/>
<dbReference type="NCBIfam" id="NF002730">
    <property type="entry name" value="PRK02628.1"/>
    <property type="match status" value="1"/>
</dbReference>
<dbReference type="InterPro" id="IPR003010">
    <property type="entry name" value="C-N_Hydrolase"/>
</dbReference>
<evidence type="ECO:0000259" key="10">
    <source>
        <dbReference type="PROSITE" id="PS50263"/>
    </source>
</evidence>
<evidence type="ECO:0000313" key="12">
    <source>
        <dbReference type="Proteomes" id="UP000824002"/>
    </source>
</evidence>
<feature type="binding site" evidence="7">
    <location>
        <position position="472"/>
    </location>
    <ligand>
        <name>deamido-NAD(+)</name>
        <dbReference type="ChEBI" id="CHEBI:58437"/>
        <note>ligand shared between two neighboring subunits</note>
    </ligand>
</feature>
<dbReference type="GO" id="GO:0005524">
    <property type="term" value="F:ATP binding"/>
    <property type="evidence" value="ECO:0007669"/>
    <property type="project" value="UniProtKB-UniRule"/>
</dbReference>
<evidence type="ECO:0000256" key="1">
    <source>
        <dbReference type="ARBA" id="ARBA00005188"/>
    </source>
</evidence>
<evidence type="ECO:0000256" key="2">
    <source>
        <dbReference type="ARBA" id="ARBA00007145"/>
    </source>
</evidence>
<dbReference type="Pfam" id="PF00795">
    <property type="entry name" value="CN_hydrolase"/>
    <property type="match status" value="1"/>
</dbReference>
<keyword evidence="3 7" id="KW-0436">Ligase</keyword>
<proteinExistence type="inferred from homology"/>
<protein>
    <recommendedName>
        <fullName evidence="7 8">Glutamine-dependent NAD(+) synthetase</fullName>
        <ecNumber evidence="7 8">6.3.5.1</ecNumber>
    </recommendedName>
    <alternativeName>
        <fullName evidence="7 8">NAD(+) synthase [glutamine-hydrolyzing]</fullName>
    </alternativeName>
</protein>
<comment type="similarity">
    <text evidence="9">Belongs to the NAD synthetase family.</text>
</comment>
<sequence length="639" mass="69782">MKTASDFGFVKIAACSPKTAVANPEKNAAYLLEAIAEAWETGAQVIVLPELALSSYTAADLFHQDRLIRGCEEALGRILAETAGNPAVIALGMPVRVGDALYNCAVIIQSGKILGAVPKEYLPNYQEFYEKRWFAPGSSALEEEIALCGQNVPFGELLFRFGELAMGVEVCEDLWVPIPPSSRLAVSGANLILNLSASNELVAKDAYRKELISGQSARCICAYVYASSGLGESTTDLVFGGACTISENGAILAEGERFCPEGTMAVACIDLDRLMAERRKNGSFHDCAAVYGGRLRVVSGELPKLSLEQMDRPCDPAPFIPRDGKTRAERCREIFAIQSAGLARRMSHTGAKRAVIGISGGLDSTLALLVSHEAMKRLGLPEKNILCVTMPGFGTTDRTYQNALELIRSLGAELREVDIKPSCLQHMQDIGHDPSVHDVTYENTQARERTQILMDLANKERGILVGTGDLSELAMGWCTYNGDHMSMYGVNASVPKTLVRHLVAFVAEESDPRTAAVLGEVLDTPVSPELLPPDENGEIQQKTEDNIGPYELHDFFLYHFLRFGCQRDKLAFLAGRAFGEKYSKEEIDKWLSLFLKRFFISQFKRSCLPDGPKVGSVSLSPRGDWRMPSDADMGAFLAE</sequence>
<dbReference type="PIRSF" id="PIRSF006630">
    <property type="entry name" value="NADS_GAT"/>
    <property type="match status" value="1"/>
</dbReference>
<feature type="active site" description="For glutaminase activity" evidence="7">
    <location>
        <position position="119"/>
    </location>
</feature>
<comment type="similarity">
    <text evidence="2 7 8">In the C-terminal section; belongs to the NAD synthetase family.</text>
</comment>
<dbReference type="Gene3D" id="1.10.10.1140">
    <property type="entry name" value="Glutamine-dependent NAD+ synthetase, C-terminal domain"/>
    <property type="match status" value="1"/>
</dbReference>
<evidence type="ECO:0000256" key="4">
    <source>
        <dbReference type="ARBA" id="ARBA00022741"/>
    </source>
</evidence>
<dbReference type="SUPFAM" id="SSF52402">
    <property type="entry name" value="Adenine nucleotide alpha hydrolases-like"/>
    <property type="match status" value="1"/>
</dbReference>
<dbReference type="GO" id="GO:0009435">
    <property type="term" value="P:NAD+ biosynthetic process"/>
    <property type="evidence" value="ECO:0007669"/>
    <property type="project" value="UniProtKB-UniRule"/>
</dbReference>
<dbReference type="EMBL" id="DVJP01000069">
    <property type="protein sequence ID" value="HIS77227.1"/>
    <property type="molecule type" value="Genomic_DNA"/>
</dbReference>
<evidence type="ECO:0000256" key="6">
    <source>
        <dbReference type="ARBA" id="ARBA00023027"/>
    </source>
</evidence>
<evidence type="ECO:0000256" key="5">
    <source>
        <dbReference type="ARBA" id="ARBA00022840"/>
    </source>
</evidence>
<feature type="binding site" evidence="7">
    <location>
        <position position="198"/>
    </location>
    <ligand>
        <name>L-glutamine</name>
        <dbReference type="ChEBI" id="CHEBI:58359"/>
    </ligand>
</feature>
<dbReference type="NCBIfam" id="TIGR00552">
    <property type="entry name" value="nadE"/>
    <property type="match status" value="1"/>
</dbReference>
<evidence type="ECO:0000256" key="7">
    <source>
        <dbReference type="HAMAP-Rule" id="MF_02090"/>
    </source>
</evidence>
<keyword evidence="6 7" id="KW-0520">NAD</keyword>
<feature type="domain" description="CN hydrolase" evidence="10">
    <location>
        <begin position="10"/>
        <end position="271"/>
    </location>
</feature>
<dbReference type="PROSITE" id="PS50263">
    <property type="entry name" value="CN_HYDROLASE"/>
    <property type="match status" value="1"/>
</dbReference>
<feature type="active site" description="Proton acceptor; for glutaminase activity" evidence="7">
    <location>
        <position position="50"/>
    </location>
</feature>
<gene>
    <name evidence="7" type="primary">nadE</name>
    <name evidence="11" type="ORF">IAB51_10550</name>
</gene>
<comment type="function">
    <text evidence="7">Catalyzes the ATP-dependent amidation of deamido-NAD to form NAD. Uses L-glutamine as a nitrogen source.</text>
</comment>
<dbReference type="HAMAP" id="MF_02090">
    <property type="entry name" value="NadE_glutamine_dep"/>
    <property type="match status" value="1"/>
</dbReference>
<feature type="binding site" evidence="7">
    <location>
        <position position="204"/>
    </location>
    <ligand>
        <name>L-glutamine</name>
        <dbReference type="ChEBI" id="CHEBI:58359"/>
    </ligand>
</feature>
<dbReference type="GO" id="GO:0005737">
    <property type="term" value="C:cytoplasm"/>
    <property type="evidence" value="ECO:0007669"/>
    <property type="project" value="InterPro"/>
</dbReference>
<dbReference type="Pfam" id="PF02540">
    <property type="entry name" value="NAD_synthase"/>
    <property type="match status" value="1"/>
</dbReference>
<evidence type="ECO:0000256" key="3">
    <source>
        <dbReference type="ARBA" id="ARBA00022598"/>
    </source>
</evidence>
<organism evidence="11 12">
    <name type="scientific">Candidatus Merdivicinus excrementipullorum</name>
    <dbReference type="NCBI Taxonomy" id="2840867"/>
    <lineage>
        <taxon>Bacteria</taxon>
        <taxon>Bacillati</taxon>
        <taxon>Bacillota</taxon>
        <taxon>Clostridia</taxon>
        <taxon>Eubacteriales</taxon>
        <taxon>Oscillospiraceae</taxon>
        <taxon>Oscillospiraceae incertae sedis</taxon>
        <taxon>Candidatus Merdivicinus</taxon>
    </lineage>
</organism>
<feature type="binding site" evidence="7">
    <location>
        <position position="443"/>
    </location>
    <ligand>
        <name>deamido-NAD(+)</name>
        <dbReference type="ChEBI" id="CHEBI:58437"/>
        <note>ligand shared between two neighboring subunits</note>
    </ligand>
</feature>
<name>A0A9D1K0Y0_9FIRM</name>
<dbReference type="PANTHER" id="PTHR23090:SF9">
    <property type="entry name" value="GLUTAMINE-DEPENDENT NAD(+) SYNTHETASE"/>
    <property type="match status" value="1"/>
</dbReference>
<dbReference type="InterPro" id="IPR003694">
    <property type="entry name" value="NAD_synthase"/>
</dbReference>
<dbReference type="GO" id="GO:0008795">
    <property type="term" value="F:NAD+ synthase activity"/>
    <property type="evidence" value="ECO:0007669"/>
    <property type="project" value="UniProtKB-UniRule"/>
</dbReference>
<dbReference type="SUPFAM" id="SSF56317">
    <property type="entry name" value="Carbon-nitrogen hydrolase"/>
    <property type="match status" value="1"/>
</dbReference>
<comment type="catalytic activity">
    <reaction evidence="7 8">
        <text>deamido-NAD(+) + L-glutamine + ATP + H2O = L-glutamate + AMP + diphosphate + NAD(+) + H(+)</text>
        <dbReference type="Rhea" id="RHEA:24384"/>
        <dbReference type="ChEBI" id="CHEBI:15377"/>
        <dbReference type="ChEBI" id="CHEBI:15378"/>
        <dbReference type="ChEBI" id="CHEBI:29985"/>
        <dbReference type="ChEBI" id="CHEBI:30616"/>
        <dbReference type="ChEBI" id="CHEBI:33019"/>
        <dbReference type="ChEBI" id="CHEBI:57540"/>
        <dbReference type="ChEBI" id="CHEBI:58359"/>
        <dbReference type="ChEBI" id="CHEBI:58437"/>
        <dbReference type="ChEBI" id="CHEBI:456215"/>
        <dbReference type="EC" id="6.3.5.1"/>
    </reaction>
</comment>
<comment type="caution">
    <text evidence="11">The sequence shown here is derived from an EMBL/GenBank/DDBJ whole genome shotgun (WGS) entry which is preliminary data.</text>
</comment>